<name>A0A402B7L4_9CHLR</name>
<evidence type="ECO:0000313" key="2">
    <source>
        <dbReference type="Proteomes" id="UP000287171"/>
    </source>
</evidence>
<gene>
    <name evidence="1" type="ORF">KDA_28350</name>
</gene>
<dbReference type="AlphaFoldDB" id="A0A402B7L4"/>
<comment type="caution">
    <text evidence="1">The sequence shown here is derived from an EMBL/GenBank/DDBJ whole genome shotgun (WGS) entry which is preliminary data.</text>
</comment>
<dbReference type="Proteomes" id="UP000287171">
    <property type="component" value="Unassembled WGS sequence"/>
</dbReference>
<keyword evidence="2" id="KW-1185">Reference proteome</keyword>
<proteinExistence type="predicted"/>
<evidence type="ECO:0000313" key="1">
    <source>
        <dbReference type="EMBL" id="GCE27351.1"/>
    </source>
</evidence>
<protein>
    <submittedName>
        <fullName evidence="1">Uncharacterized protein</fullName>
    </submittedName>
</protein>
<sequence>MKSMPPGKCNVAATLSGRLPPAAAWWLAILLVRLPHLYHLRQREFPRDTTG</sequence>
<organism evidence="1 2">
    <name type="scientific">Dictyobacter alpinus</name>
    <dbReference type="NCBI Taxonomy" id="2014873"/>
    <lineage>
        <taxon>Bacteria</taxon>
        <taxon>Bacillati</taxon>
        <taxon>Chloroflexota</taxon>
        <taxon>Ktedonobacteria</taxon>
        <taxon>Ktedonobacterales</taxon>
        <taxon>Dictyobacteraceae</taxon>
        <taxon>Dictyobacter</taxon>
    </lineage>
</organism>
<accession>A0A402B7L4</accession>
<reference evidence="2" key="1">
    <citation type="submission" date="2018-12" db="EMBL/GenBank/DDBJ databases">
        <title>Tengunoibacter tsumagoiensis gen. nov., sp. nov., Dictyobacter kobayashii sp. nov., D. alpinus sp. nov., and D. joshuensis sp. nov. and description of Dictyobacteraceae fam. nov. within the order Ktedonobacterales isolated from Tengu-no-mugimeshi.</title>
        <authorList>
            <person name="Wang C.M."/>
            <person name="Zheng Y."/>
            <person name="Sakai Y."/>
            <person name="Toyoda A."/>
            <person name="Minakuchi Y."/>
            <person name="Abe K."/>
            <person name="Yokota A."/>
            <person name="Yabe S."/>
        </authorList>
    </citation>
    <scope>NUCLEOTIDE SEQUENCE [LARGE SCALE GENOMIC DNA]</scope>
    <source>
        <strain evidence="2">Uno16</strain>
    </source>
</reference>
<dbReference type="EMBL" id="BIFT01000001">
    <property type="protein sequence ID" value="GCE27351.1"/>
    <property type="molecule type" value="Genomic_DNA"/>
</dbReference>